<dbReference type="Proteomes" id="UP000653076">
    <property type="component" value="Unassembled WGS sequence"/>
</dbReference>
<comment type="caution">
    <text evidence="2">The sequence shown here is derived from an EMBL/GenBank/DDBJ whole genome shotgun (WGS) entry which is preliminary data.</text>
</comment>
<gene>
    <name evidence="2" type="ORF">Vqi01_12910</name>
</gene>
<keyword evidence="3" id="KW-1185">Reference proteome</keyword>
<feature type="region of interest" description="Disordered" evidence="1">
    <location>
        <begin position="1"/>
        <end position="76"/>
    </location>
</feature>
<proteinExistence type="predicted"/>
<sequence>MAATGGLARQGHSTRRTGAAGRSGAGSPAVGGPARLVRGDKGHRLYSGMPRRRRLSDTGPPGVWRDRQPGAAGKAGQVEWPGQALLFGLIGCGIARTGLASAGGAVTH</sequence>
<evidence type="ECO:0000313" key="2">
    <source>
        <dbReference type="EMBL" id="GIJ26129.1"/>
    </source>
</evidence>
<evidence type="ECO:0000256" key="1">
    <source>
        <dbReference type="SAM" id="MobiDB-lite"/>
    </source>
</evidence>
<organism evidence="2 3">
    <name type="scientific">Micromonospora qiuiae</name>
    <dbReference type="NCBI Taxonomy" id="502268"/>
    <lineage>
        <taxon>Bacteria</taxon>
        <taxon>Bacillati</taxon>
        <taxon>Actinomycetota</taxon>
        <taxon>Actinomycetes</taxon>
        <taxon>Micromonosporales</taxon>
        <taxon>Micromonosporaceae</taxon>
        <taxon>Micromonospora</taxon>
    </lineage>
</organism>
<reference evidence="2 3" key="1">
    <citation type="submission" date="2021-01" db="EMBL/GenBank/DDBJ databases">
        <title>Whole genome shotgun sequence of Verrucosispora qiuiae NBRC 106684.</title>
        <authorList>
            <person name="Komaki H."/>
            <person name="Tamura T."/>
        </authorList>
    </citation>
    <scope>NUCLEOTIDE SEQUENCE [LARGE SCALE GENOMIC DNA]</scope>
    <source>
        <strain evidence="2 3">NBRC 106684</strain>
    </source>
</reference>
<name>A0ABQ4J7H1_9ACTN</name>
<dbReference type="EMBL" id="BOPC01000015">
    <property type="protein sequence ID" value="GIJ26129.1"/>
    <property type="molecule type" value="Genomic_DNA"/>
</dbReference>
<evidence type="ECO:0000313" key="3">
    <source>
        <dbReference type="Proteomes" id="UP000653076"/>
    </source>
</evidence>
<feature type="compositionally biased region" description="Low complexity" evidence="1">
    <location>
        <begin position="16"/>
        <end position="35"/>
    </location>
</feature>
<accession>A0ABQ4J7H1</accession>
<protein>
    <submittedName>
        <fullName evidence="2">Uncharacterized protein</fullName>
    </submittedName>
</protein>